<name>A0ABN8U5X8_9BACL</name>
<evidence type="ECO:0000313" key="2">
    <source>
        <dbReference type="Proteomes" id="UP001154322"/>
    </source>
</evidence>
<comment type="caution">
    <text evidence="1">The sequence shown here is derived from an EMBL/GenBank/DDBJ whole genome shotgun (WGS) entry which is preliminary data.</text>
</comment>
<proteinExistence type="predicted"/>
<evidence type="ECO:0008006" key="3">
    <source>
        <dbReference type="Google" id="ProtNLM"/>
    </source>
</evidence>
<gene>
    <name evidence="1" type="ORF">WJ0W_003758</name>
</gene>
<dbReference type="EMBL" id="CALYLO010000005">
    <property type="protein sequence ID" value="CAH8246523.1"/>
    <property type="molecule type" value="Genomic_DNA"/>
</dbReference>
<dbReference type="Proteomes" id="UP001154322">
    <property type="component" value="Unassembled WGS sequence"/>
</dbReference>
<sequence>MKARWSIRAWRGSVTRRSVFLTLLLSYLVVLLLSVTVAGVFYCRMEEIMINHAIRTNTGLLKQLNQDYGFEIEGSGTVDGPGGVQSQGQMAAEQCRQRRAGEAIEGY</sequence>
<protein>
    <recommendedName>
        <fullName evidence="3">Two-component sensor histidine kinase</fullName>
    </recommendedName>
</protein>
<accession>A0ABN8U5X8</accession>
<dbReference type="RefSeq" id="WP_249725046.1">
    <property type="nucleotide sequence ID" value="NZ_AP031286.1"/>
</dbReference>
<evidence type="ECO:0000313" key="1">
    <source>
        <dbReference type="EMBL" id="CAH8246523.1"/>
    </source>
</evidence>
<keyword evidence="2" id="KW-1185">Reference proteome</keyword>
<reference evidence="1" key="1">
    <citation type="submission" date="2022-06" db="EMBL/GenBank/DDBJ databases">
        <authorList>
            <person name="Dietemann V."/>
            <person name="Ory F."/>
            <person name="Dainat B."/>
            <person name="Oberhansli S."/>
        </authorList>
    </citation>
    <scope>NUCLEOTIDE SEQUENCE</scope>
    <source>
        <strain evidence="1">Ena-SAMPLE-TAB-26-04-2022-14:26:32:270-5432</strain>
    </source>
</reference>
<organism evidence="1 2">
    <name type="scientific">Paenibacillus melissococcoides</name>
    <dbReference type="NCBI Taxonomy" id="2912268"/>
    <lineage>
        <taxon>Bacteria</taxon>
        <taxon>Bacillati</taxon>
        <taxon>Bacillota</taxon>
        <taxon>Bacilli</taxon>
        <taxon>Bacillales</taxon>
        <taxon>Paenibacillaceae</taxon>
        <taxon>Paenibacillus</taxon>
    </lineage>
</organism>